<feature type="domain" description="N-acetyltransferase" evidence="3">
    <location>
        <begin position="233"/>
        <end position="369"/>
    </location>
</feature>
<evidence type="ECO:0000259" key="3">
    <source>
        <dbReference type="PROSITE" id="PS51186"/>
    </source>
</evidence>
<evidence type="ECO:0000313" key="5">
    <source>
        <dbReference type="Proteomes" id="UP000318297"/>
    </source>
</evidence>
<dbReference type="AlphaFoldDB" id="A0A561E161"/>
<dbReference type="Gene3D" id="3.40.630.30">
    <property type="match status" value="1"/>
</dbReference>
<dbReference type="InterPro" id="IPR000182">
    <property type="entry name" value="GNAT_dom"/>
</dbReference>
<proteinExistence type="predicted"/>
<gene>
    <name evidence="4" type="ORF">BKA23_3041</name>
</gene>
<dbReference type="PANTHER" id="PTHR43877">
    <property type="entry name" value="AMINOALKYLPHOSPHONATE N-ACETYLTRANSFERASE-RELATED-RELATED"/>
    <property type="match status" value="1"/>
</dbReference>
<evidence type="ECO:0000256" key="2">
    <source>
        <dbReference type="ARBA" id="ARBA00023315"/>
    </source>
</evidence>
<dbReference type="RefSeq" id="WP_145229919.1">
    <property type="nucleotide sequence ID" value="NZ_VIVQ01000003.1"/>
</dbReference>
<evidence type="ECO:0000256" key="1">
    <source>
        <dbReference type="ARBA" id="ARBA00022679"/>
    </source>
</evidence>
<accession>A0A561E161</accession>
<dbReference type="InterPro" id="IPR016181">
    <property type="entry name" value="Acyl_CoA_acyltransferase"/>
</dbReference>
<dbReference type="Pfam" id="PF24553">
    <property type="entry name" value="Rv0428c_C"/>
    <property type="match status" value="1"/>
</dbReference>
<dbReference type="SUPFAM" id="SSF55729">
    <property type="entry name" value="Acyl-CoA N-acyltransferases (Nat)"/>
    <property type="match status" value="1"/>
</dbReference>
<keyword evidence="2" id="KW-0012">Acyltransferase</keyword>
<dbReference type="Proteomes" id="UP000318297">
    <property type="component" value="Unassembled WGS sequence"/>
</dbReference>
<dbReference type="Pfam" id="PF24551">
    <property type="entry name" value="SH3_Rv0428c"/>
    <property type="match status" value="1"/>
</dbReference>
<sequence>MPRDDLSKSTLSSVLRVGMRVVVRYRLRTVGDLSAPAGTPSLTDAVGELTAVDELSVTVKTRRGPVRIERELVVAAKEVPPAPARRGAAHLAISATDLEDLMVAGMPPLESRWQGRWLSRAAEGYTGRANSVLPLGDPGTPMTEAVAGAVSWYAEHGQTPLFQLFGPTGFDPRVDALGSQLIADGWQTFQRTLVMTAAVPRIPMTSGASQTRFGIPPETLVTAPGTDENGSRSEAVAIRPAEVIALRQPDEHWWGAASTREREHRDVVDRMNALVPESAFPIALKDRRPVGVARLAFAQGWMGIFSVHVRPEVRGAGIGRLLMQAALAEAAGRGISLAYLQVSADNIAAVRLYESLGFVVHHEYYYARQ</sequence>
<dbReference type="InterPro" id="IPR050832">
    <property type="entry name" value="Bact_Acetyltransf"/>
</dbReference>
<dbReference type="GO" id="GO:0016747">
    <property type="term" value="F:acyltransferase activity, transferring groups other than amino-acyl groups"/>
    <property type="evidence" value="ECO:0007669"/>
    <property type="project" value="InterPro"/>
</dbReference>
<dbReference type="InterPro" id="IPR056934">
    <property type="entry name" value="SH3_Rv0428c"/>
</dbReference>
<dbReference type="EMBL" id="VIVQ01000003">
    <property type="protein sequence ID" value="TWE09339.1"/>
    <property type="molecule type" value="Genomic_DNA"/>
</dbReference>
<keyword evidence="1 4" id="KW-0808">Transferase</keyword>
<organism evidence="4 5">
    <name type="scientific">Rudaeicoccus suwonensis</name>
    <dbReference type="NCBI Taxonomy" id="657409"/>
    <lineage>
        <taxon>Bacteria</taxon>
        <taxon>Bacillati</taxon>
        <taxon>Actinomycetota</taxon>
        <taxon>Actinomycetes</taxon>
        <taxon>Micrococcales</taxon>
        <taxon>Dermacoccaceae</taxon>
        <taxon>Rudaeicoccus</taxon>
    </lineage>
</organism>
<comment type="caution">
    <text evidence="4">The sequence shown here is derived from an EMBL/GenBank/DDBJ whole genome shotgun (WGS) entry which is preliminary data.</text>
</comment>
<evidence type="ECO:0000313" key="4">
    <source>
        <dbReference type="EMBL" id="TWE09339.1"/>
    </source>
</evidence>
<dbReference type="PANTHER" id="PTHR43877:SF2">
    <property type="entry name" value="AMINOALKYLPHOSPHONATE N-ACETYLTRANSFERASE-RELATED"/>
    <property type="match status" value="1"/>
</dbReference>
<dbReference type="InterPro" id="IPR056935">
    <property type="entry name" value="Rv0428c-like_C"/>
</dbReference>
<keyword evidence="5" id="KW-1185">Reference proteome</keyword>
<reference evidence="4 5" key="1">
    <citation type="submission" date="2019-06" db="EMBL/GenBank/DDBJ databases">
        <title>Sequencing the genomes of 1000 actinobacteria strains.</title>
        <authorList>
            <person name="Klenk H.-P."/>
        </authorList>
    </citation>
    <scope>NUCLEOTIDE SEQUENCE [LARGE SCALE GENOMIC DNA]</scope>
    <source>
        <strain evidence="4 5">DSM 19560</strain>
    </source>
</reference>
<protein>
    <submittedName>
        <fullName evidence="4">Acetyltransferase (GNAT) family protein</fullName>
    </submittedName>
</protein>
<name>A0A561E161_9MICO</name>
<dbReference type="CDD" id="cd04301">
    <property type="entry name" value="NAT_SF"/>
    <property type="match status" value="1"/>
</dbReference>
<dbReference type="OrthoDB" id="9775595at2"/>
<dbReference type="PROSITE" id="PS51186">
    <property type="entry name" value="GNAT"/>
    <property type="match status" value="1"/>
</dbReference>